<dbReference type="AlphaFoldDB" id="A0A378HYI6"/>
<feature type="transmembrane region" description="Helical" evidence="8">
    <location>
        <begin position="382"/>
        <end position="407"/>
    </location>
</feature>
<evidence type="ECO:0000313" key="9">
    <source>
        <dbReference type="EMBL" id="STX27832.1"/>
    </source>
</evidence>
<evidence type="ECO:0000256" key="6">
    <source>
        <dbReference type="ARBA" id="ARBA00022989"/>
    </source>
</evidence>
<evidence type="ECO:0000256" key="8">
    <source>
        <dbReference type="SAM" id="Phobius"/>
    </source>
</evidence>
<feature type="transmembrane region" description="Helical" evidence="8">
    <location>
        <begin position="892"/>
        <end position="917"/>
    </location>
</feature>
<dbReference type="SUPFAM" id="SSF82693">
    <property type="entry name" value="Multidrug efflux transporter AcrB pore domain, PN1, PN2, PC1 and PC2 subdomains"/>
    <property type="match status" value="3"/>
</dbReference>
<protein>
    <submittedName>
        <fullName evidence="9">Integral membrane protein, AcrB/AcrD/AcrF family</fullName>
    </submittedName>
</protein>
<dbReference type="FunFam" id="1.20.1640.10:FF:000001">
    <property type="entry name" value="Efflux pump membrane transporter"/>
    <property type="match status" value="1"/>
</dbReference>
<feature type="transmembrane region" description="Helical" evidence="8">
    <location>
        <begin position="427"/>
        <end position="447"/>
    </location>
</feature>
<dbReference type="GO" id="GO:0005886">
    <property type="term" value="C:plasma membrane"/>
    <property type="evidence" value="ECO:0007669"/>
    <property type="project" value="UniProtKB-SubCell"/>
</dbReference>
<evidence type="ECO:0000256" key="4">
    <source>
        <dbReference type="ARBA" id="ARBA00022519"/>
    </source>
</evidence>
<reference evidence="9 10" key="1">
    <citation type="submission" date="2018-06" db="EMBL/GenBank/DDBJ databases">
        <authorList>
            <consortium name="Pathogen Informatics"/>
            <person name="Doyle S."/>
        </authorList>
    </citation>
    <scope>NUCLEOTIDE SEQUENCE [LARGE SCALE GENOMIC DNA]</scope>
    <source>
        <strain evidence="9 10">NCTC13315</strain>
    </source>
</reference>
<keyword evidence="6 8" id="KW-1133">Transmembrane helix</keyword>
<organism evidence="9 10">
    <name type="scientific">Legionella beliardensis</name>
    <dbReference type="NCBI Taxonomy" id="91822"/>
    <lineage>
        <taxon>Bacteria</taxon>
        <taxon>Pseudomonadati</taxon>
        <taxon>Pseudomonadota</taxon>
        <taxon>Gammaproteobacteria</taxon>
        <taxon>Legionellales</taxon>
        <taxon>Legionellaceae</taxon>
        <taxon>Legionella</taxon>
    </lineage>
</organism>
<dbReference type="EMBL" id="UGNV01000001">
    <property type="protein sequence ID" value="STX27832.1"/>
    <property type="molecule type" value="Genomic_DNA"/>
</dbReference>
<dbReference type="PRINTS" id="PR00702">
    <property type="entry name" value="ACRIFLAVINRP"/>
</dbReference>
<keyword evidence="2" id="KW-0813">Transport</keyword>
<keyword evidence="10" id="KW-1185">Reference proteome</keyword>
<dbReference type="Gene3D" id="3.30.70.1320">
    <property type="entry name" value="Multidrug efflux transporter AcrB pore domain like"/>
    <property type="match status" value="1"/>
</dbReference>
<proteinExistence type="predicted"/>
<feature type="transmembrane region" description="Helical" evidence="8">
    <location>
        <begin position="938"/>
        <end position="957"/>
    </location>
</feature>
<sequence length="1015" mass="112240">MKITNYFIKHPVTAIIFNCLIIVIGLLCFQNLPIREYPNISFPVITVTANYPNASPDLVENAVTNILEDRLAGIEGLEMITSESNAGYALITLTFRSNTSMDKAYNSTQDAISLARALLPPEVKTPLVEKKVKANGLPFIGISLESTSLDFGQLTHFAHLRLKNAFRSIPGIASVDVWGQPYTYEITLDPKKLFLFGINVDEVLSAINKSRISLPAGNFQNRTPSTLNSELKSIKDYENLLIKTHKGHPILLKSIAQIKLTTDTRRMRVRVNGHSGLVLSLNRTNDANPIEVSRLVRQELKSIQASLPAGMQTKIIIDQSDFIKASLHNIKSSIIEAILLVLIIVFLFLRNLRATIIPLITIPISLLGSLIFLKLVGFSINLMTLLAMVLAIGLVVDDAIIALENIWRHIEKGLSPTDAALKGAQEIGFAIVAMTFTLASVYMPIAFIEGLLGQLFIEFAVALAGSVIVSGIVALTLTPLMCAKLINRNNKNWWPQIDSFLTAVSQKYAKRLDWVLSRNTISLVAAFLFISISIIFYNLLPSETAPKEDRSLVGVYIPPVAGEAIDDLDKKVSGIEKSTNTLNEANNKLTFIGDWGASIILPLKPHNERKRSAANITAELKPKFTQYPSIDPAVWSWDTGLPGNDNAGSVSELALVISTPDSYRELFNNLEKFKKRLDNLKLFESTNYDLRLDSMGYQIDVDNNAIAKLGLTAAQIAKTIEVFFSGDQSIKFQKDSITYNLTIQGNHSPWNLDELYLTTPAGKHISLGAVTKMTTKAQPATLEHFKQMRSTTLHVGLQPNQSTPQAMAKLWEMAKNELPEHYKLTWTGMAKTYTEASHMMLYLLLLALVFIYAILAIQFENFIDPLIILFTVPLASSGALLFAWLFGQSLNIYSQVGLITLIGLISKHGILIVEFANQLRLQGLALRDAIRQACQLRFRPILMTTGAMTFGAIPLVLSHAAGAESRHAIGIILIGGLLFGTFFTLFVLPGIYYFVKARIKTANEVVYKNNPKESQ</sequence>
<dbReference type="SUPFAM" id="SSF82714">
    <property type="entry name" value="Multidrug efflux transporter AcrB TolC docking domain, DN and DC subdomains"/>
    <property type="match status" value="2"/>
</dbReference>
<dbReference type="PANTHER" id="PTHR32063:SF23">
    <property type="entry name" value="HAE1 FAMILY EFFLLUX PUMP PERMEASE COMPONENT"/>
    <property type="match status" value="1"/>
</dbReference>
<feature type="transmembrane region" description="Helical" evidence="8">
    <location>
        <begin position="839"/>
        <end position="859"/>
    </location>
</feature>
<feature type="transmembrane region" description="Helical" evidence="8">
    <location>
        <begin position="330"/>
        <end position="349"/>
    </location>
</feature>
<dbReference type="SUPFAM" id="SSF82866">
    <property type="entry name" value="Multidrug efflux transporter AcrB transmembrane domain"/>
    <property type="match status" value="2"/>
</dbReference>
<feature type="transmembrane region" description="Helical" evidence="8">
    <location>
        <begin position="866"/>
        <end position="886"/>
    </location>
</feature>
<name>A0A378HYI6_9GAMM</name>
<feature type="transmembrane region" description="Helical" evidence="8">
    <location>
        <begin position="459"/>
        <end position="482"/>
    </location>
</feature>
<keyword evidence="4" id="KW-0997">Cell inner membrane</keyword>
<keyword evidence="7 8" id="KW-0472">Membrane</keyword>
<comment type="subcellular location">
    <subcellularLocation>
        <location evidence="1">Cell inner membrane</location>
        <topology evidence="1">Multi-pass membrane protein</topology>
    </subcellularLocation>
</comment>
<dbReference type="OrthoDB" id="9758297at2"/>
<evidence type="ECO:0000256" key="3">
    <source>
        <dbReference type="ARBA" id="ARBA00022475"/>
    </source>
</evidence>
<gene>
    <name evidence="9" type="primary">mdtC</name>
    <name evidence="9" type="ORF">NCTC13315_00348</name>
</gene>
<feature type="transmembrane region" description="Helical" evidence="8">
    <location>
        <begin position="356"/>
        <end position="376"/>
    </location>
</feature>
<keyword evidence="3" id="KW-1003">Cell membrane</keyword>
<evidence type="ECO:0000313" key="10">
    <source>
        <dbReference type="Proteomes" id="UP000254968"/>
    </source>
</evidence>
<accession>A0A378HYI6</accession>
<dbReference type="Gene3D" id="3.30.70.1440">
    <property type="entry name" value="Multidrug efflux transporter AcrB pore domain"/>
    <property type="match status" value="1"/>
</dbReference>
<dbReference type="InterPro" id="IPR027463">
    <property type="entry name" value="AcrB_DN_DC_subdom"/>
</dbReference>
<dbReference type="Gene3D" id="3.30.70.1430">
    <property type="entry name" value="Multidrug efflux transporter AcrB pore domain"/>
    <property type="match status" value="2"/>
</dbReference>
<dbReference type="PANTHER" id="PTHR32063">
    <property type="match status" value="1"/>
</dbReference>
<dbReference type="Gene3D" id="3.30.2090.10">
    <property type="entry name" value="Multidrug efflux transporter AcrB TolC docking domain, DN and DC subdomains"/>
    <property type="match status" value="2"/>
</dbReference>
<dbReference type="Pfam" id="PF00873">
    <property type="entry name" value="ACR_tran"/>
    <property type="match status" value="1"/>
</dbReference>
<evidence type="ECO:0000256" key="7">
    <source>
        <dbReference type="ARBA" id="ARBA00023136"/>
    </source>
</evidence>
<evidence type="ECO:0000256" key="2">
    <source>
        <dbReference type="ARBA" id="ARBA00022448"/>
    </source>
</evidence>
<feature type="transmembrane region" description="Helical" evidence="8">
    <location>
        <begin position="520"/>
        <end position="540"/>
    </location>
</feature>
<dbReference type="RefSeq" id="WP_115301622.1">
    <property type="nucleotide sequence ID" value="NZ_CAAAHO010000011.1"/>
</dbReference>
<feature type="transmembrane region" description="Helical" evidence="8">
    <location>
        <begin position="969"/>
        <end position="995"/>
    </location>
</feature>
<evidence type="ECO:0000256" key="1">
    <source>
        <dbReference type="ARBA" id="ARBA00004429"/>
    </source>
</evidence>
<dbReference type="Gene3D" id="1.20.1640.10">
    <property type="entry name" value="Multidrug efflux transporter AcrB transmembrane domain"/>
    <property type="match status" value="2"/>
</dbReference>
<evidence type="ECO:0000256" key="5">
    <source>
        <dbReference type="ARBA" id="ARBA00022692"/>
    </source>
</evidence>
<feature type="transmembrane region" description="Helical" evidence="8">
    <location>
        <begin position="12"/>
        <end position="32"/>
    </location>
</feature>
<dbReference type="InterPro" id="IPR001036">
    <property type="entry name" value="Acrflvin-R"/>
</dbReference>
<keyword evidence="5 8" id="KW-0812">Transmembrane</keyword>
<dbReference type="Proteomes" id="UP000254968">
    <property type="component" value="Unassembled WGS sequence"/>
</dbReference>
<dbReference type="GO" id="GO:0042910">
    <property type="term" value="F:xenobiotic transmembrane transporter activity"/>
    <property type="evidence" value="ECO:0007669"/>
    <property type="project" value="TreeGrafter"/>
</dbReference>